<dbReference type="PANTHER" id="PTHR37534">
    <property type="entry name" value="TRANSCRIPTIONAL ACTIVATOR PROTEIN UGA3"/>
    <property type="match status" value="1"/>
</dbReference>
<reference evidence="5" key="1">
    <citation type="submission" date="2023-10" db="EMBL/GenBank/DDBJ databases">
        <authorList>
            <person name="Noh H."/>
        </authorList>
    </citation>
    <scope>NUCLEOTIDE SEQUENCE</scope>
    <source>
        <strain evidence="5">DUCC4014</strain>
    </source>
</reference>
<dbReference type="SUPFAM" id="SSF57701">
    <property type="entry name" value="Zn2/Cys6 DNA-binding domain"/>
    <property type="match status" value="1"/>
</dbReference>
<comment type="subcellular location">
    <subcellularLocation>
        <location evidence="1">Nucleus</location>
    </subcellularLocation>
</comment>
<feature type="compositionally biased region" description="Polar residues" evidence="3">
    <location>
        <begin position="1"/>
        <end position="12"/>
    </location>
</feature>
<dbReference type="PROSITE" id="PS50048">
    <property type="entry name" value="ZN2_CY6_FUNGAL_2"/>
    <property type="match status" value="1"/>
</dbReference>
<dbReference type="InterPro" id="IPR001138">
    <property type="entry name" value="Zn2Cys6_DnaBD"/>
</dbReference>
<protein>
    <submittedName>
        <fullName evidence="5">Purtative transcriptional regulatory protein</fullName>
    </submittedName>
</protein>
<dbReference type="Pfam" id="PF00172">
    <property type="entry name" value="Zn_clus"/>
    <property type="match status" value="1"/>
</dbReference>
<dbReference type="GO" id="GO:0008270">
    <property type="term" value="F:zinc ion binding"/>
    <property type="evidence" value="ECO:0007669"/>
    <property type="project" value="InterPro"/>
</dbReference>
<dbReference type="AlphaFoldDB" id="A0AAF1BM28"/>
<evidence type="ECO:0000313" key="6">
    <source>
        <dbReference type="Proteomes" id="UP000827549"/>
    </source>
</evidence>
<dbReference type="Pfam" id="PF11951">
    <property type="entry name" value="Fungal_trans_2"/>
    <property type="match status" value="1"/>
</dbReference>
<dbReference type="PANTHER" id="PTHR37534:SF7">
    <property type="entry name" value="TRANSCRIPTIONAL ACTIVATOR PROTEIN UGA3"/>
    <property type="match status" value="1"/>
</dbReference>
<feature type="domain" description="Zn(2)-C6 fungal-type" evidence="4">
    <location>
        <begin position="37"/>
        <end position="67"/>
    </location>
</feature>
<dbReference type="RefSeq" id="XP_062627616.1">
    <property type="nucleotide sequence ID" value="XM_062771632.1"/>
</dbReference>
<dbReference type="Gene3D" id="4.10.240.10">
    <property type="entry name" value="Zn(2)-C6 fungal-type DNA-binding domain"/>
    <property type="match status" value="1"/>
</dbReference>
<proteinExistence type="predicted"/>
<dbReference type="CDD" id="cd00067">
    <property type="entry name" value="GAL4"/>
    <property type="match status" value="1"/>
</dbReference>
<dbReference type="EMBL" id="CP086716">
    <property type="protein sequence ID" value="WOO81584.1"/>
    <property type="molecule type" value="Genomic_DNA"/>
</dbReference>
<evidence type="ECO:0000256" key="3">
    <source>
        <dbReference type="SAM" id="MobiDB-lite"/>
    </source>
</evidence>
<evidence type="ECO:0000259" key="4">
    <source>
        <dbReference type="PROSITE" id="PS50048"/>
    </source>
</evidence>
<feature type="compositionally biased region" description="Low complexity" evidence="3">
    <location>
        <begin position="116"/>
        <end position="135"/>
    </location>
</feature>
<feature type="region of interest" description="Disordered" evidence="3">
    <location>
        <begin position="74"/>
        <end position="166"/>
    </location>
</feature>
<dbReference type="Proteomes" id="UP000827549">
    <property type="component" value="Chromosome 3"/>
</dbReference>
<gene>
    <name evidence="5" type="primary">SPCC965.10_0</name>
    <name evidence="5" type="ORF">LOC62_03G005106</name>
</gene>
<evidence type="ECO:0000256" key="1">
    <source>
        <dbReference type="ARBA" id="ARBA00004123"/>
    </source>
</evidence>
<keyword evidence="6" id="KW-1185">Reference proteome</keyword>
<evidence type="ECO:0000256" key="2">
    <source>
        <dbReference type="ARBA" id="ARBA00023242"/>
    </source>
</evidence>
<dbReference type="InterPro" id="IPR036864">
    <property type="entry name" value="Zn2-C6_fun-type_DNA-bd_sf"/>
</dbReference>
<dbReference type="PROSITE" id="PS00463">
    <property type="entry name" value="ZN2_CY6_FUNGAL_1"/>
    <property type="match status" value="1"/>
</dbReference>
<dbReference type="GeneID" id="87808337"/>
<feature type="compositionally biased region" description="Basic residues" evidence="3">
    <location>
        <begin position="29"/>
        <end position="46"/>
    </location>
</feature>
<evidence type="ECO:0000313" key="5">
    <source>
        <dbReference type="EMBL" id="WOO81584.1"/>
    </source>
</evidence>
<keyword evidence="2" id="KW-0539">Nucleus</keyword>
<dbReference type="GO" id="GO:0000976">
    <property type="term" value="F:transcription cis-regulatory region binding"/>
    <property type="evidence" value="ECO:0007669"/>
    <property type="project" value="TreeGrafter"/>
</dbReference>
<sequence length="624" mass="67856">MPPQQRRISQSPSPAPERGSPSTSPSSTAKRKRSRAGCYTCRRRKKACDSARPVCGSCTRLGIPCVFPKLYRNAKGDLVPSPQPNGRTRKLPRGDSVENEEPPHAGSSTAASADITGPPTHTTVTTSPGVATAPPHTQTSPEWHRAARQPSPERNYDEGAEGEDESALDQFLASLGDAESGQAWAWPLLDGSGGGLELDLGASHADGATGGAWAGGVHGVPLAPGYDSHGVFASNKMVTAAAVLEHLPTLYDYFVTSFSPVLSVLGGPGHNPVLDQLLPVVQRSPLVMCALIAWAATHRAGTGHPYHDVARVSAETVEMQIDSLDVTRDFTNDEREEYMWTLIILGGVEIVRGDSKGWVRRLPMARGMLEKALASVDFKSSPTWQSLAYNTAYHDILSVMAMTRGPKWPAVYDRILNHNNVEIDGYMGATRRIFYLLTEISTLATKVAATLDLPESDDKDRELTDLVGQHEALLARLRAVAIPLGVFVQLPIGTDRSHLIVAIEVYRSAAELYLRHTVLRAGSSDLQSRLIAKRLMHNLRLILGTPHESQMMFPLFLAGVYTGHDAGRTEIVNIFTKFSERTGVRSVITIINLLLEVWKRDPDGTLYVDWRKLAEESGVAVSFG</sequence>
<dbReference type="InterPro" id="IPR021858">
    <property type="entry name" value="Fun_TF"/>
</dbReference>
<dbReference type="GO" id="GO:0000981">
    <property type="term" value="F:DNA-binding transcription factor activity, RNA polymerase II-specific"/>
    <property type="evidence" value="ECO:0007669"/>
    <property type="project" value="InterPro"/>
</dbReference>
<name>A0AAF1BM28_9TREE</name>
<feature type="region of interest" description="Disordered" evidence="3">
    <location>
        <begin position="1"/>
        <end position="50"/>
    </location>
</feature>
<accession>A0AAF1BM28</accession>
<dbReference type="SMART" id="SM00066">
    <property type="entry name" value="GAL4"/>
    <property type="match status" value="1"/>
</dbReference>
<dbReference type="GO" id="GO:0005634">
    <property type="term" value="C:nucleus"/>
    <property type="evidence" value="ECO:0007669"/>
    <property type="project" value="UniProtKB-SubCell"/>
</dbReference>
<organism evidence="5 6">
    <name type="scientific">Vanrija pseudolonga</name>
    <dbReference type="NCBI Taxonomy" id="143232"/>
    <lineage>
        <taxon>Eukaryota</taxon>
        <taxon>Fungi</taxon>
        <taxon>Dikarya</taxon>
        <taxon>Basidiomycota</taxon>
        <taxon>Agaricomycotina</taxon>
        <taxon>Tremellomycetes</taxon>
        <taxon>Trichosporonales</taxon>
        <taxon>Trichosporonaceae</taxon>
        <taxon>Vanrija</taxon>
    </lineage>
</organism>
<dbReference type="GO" id="GO:0045944">
    <property type="term" value="P:positive regulation of transcription by RNA polymerase II"/>
    <property type="evidence" value="ECO:0007669"/>
    <property type="project" value="TreeGrafter"/>
</dbReference>